<dbReference type="SUPFAM" id="SSF54523">
    <property type="entry name" value="Pili subunits"/>
    <property type="match status" value="1"/>
</dbReference>
<dbReference type="RefSeq" id="WP_146586840.1">
    <property type="nucleotide sequence ID" value="NZ_SJPO01000004.1"/>
</dbReference>
<dbReference type="PANTHER" id="PTHR30093:SF2">
    <property type="entry name" value="TYPE II SECRETION SYSTEM PROTEIN H"/>
    <property type="match status" value="1"/>
</dbReference>
<feature type="transmembrane region" description="Helical" evidence="1">
    <location>
        <begin position="21"/>
        <end position="43"/>
    </location>
</feature>
<dbReference type="AlphaFoldDB" id="A0A5C5YQV2"/>
<keyword evidence="4" id="KW-1185">Reference proteome</keyword>
<keyword evidence="1" id="KW-0472">Membrane</keyword>
<dbReference type="NCBIfam" id="TIGR02532">
    <property type="entry name" value="IV_pilin_GFxxxE"/>
    <property type="match status" value="1"/>
</dbReference>
<evidence type="ECO:0000313" key="3">
    <source>
        <dbReference type="EMBL" id="TWT77295.1"/>
    </source>
</evidence>
<proteinExistence type="predicted"/>
<protein>
    <recommendedName>
        <fullName evidence="2">DUF1559 domain-containing protein</fullName>
    </recommendedName>
</protein>
<feature type="domain" description="DUF1559" evidence="2">
    <location>
        <begin position="44"/>
        <end position="334"/>
    </location>
</feature>
<dbReference type="InterPro" id="IPR045584">
    <property type="entry name" value="Pilin-like"/>
</dbReference>
<accession>A0A5C5YQV2</accession>
<dbReference type="EMBL" id="SJPO01000004">
    <property type="protein sequence ID" value="TWT77295.1"/>
    <property type="molecule type" value="Genomic_DNA"/>
</dbReference>
<dbReference type="Pfam" id="PF07596">
    <property type="entry name" value="SBP_bac_10"/>
    <property type="match status" value="1"/>
</dbReference>
<dbReference type="PANTHER" id="PTHR30093">
    <property type="entry name" value="GENERAL SECRETION PATHWAY PROTEIN G"/>
    <property type="match status" value="1"/>
</dbReference>
<dbReference type="InterPro" id="IPR027558">
    <property type="entry name" value="Pre_pil_HX9DG_C"/>
</dbReference>
<dbReference type="Gene3D" id="3.30.700.10">
    <property type="entry name" value="Glycoprotein, Type 4 Pilin"/>
    <property type="match status" value="1"/>
</dbReference>
<dbReference type="Pfam" id="PF07963">
    <property type="entry name" value="N_methyl"/>
    <property type="match status" value="1"/>
</dbReference>
<dbReference type="NCBIfam" id="TIGR04294">
    <property type="entry name" value="pre_pil_HX9DG"/>
    <property type="match status" value="1"/>
</dbReference>
<comment type="caution">
    <text evidence="3">The sequence shown here is derived from an EMBL/GenBank/DDBJ whole genome shotgun (WGS) entry which is preliminary data.</text>
</comment>
<evidence type="ECO:0000259" key="2">
    <source>
        <dbReference type="Pfam" id="PF07596"/>
    </source>
</evidence>
<evidence type="ECO:0000313" key="4">
    <source>
        <dbReference type="Proteomes" id="UP000318478"/>
    </source>
</evidence>
<evidence type="ECO:0000256" key="1">
    <source>
        <dbReference type="SAM" id="Phobius"/>
    </source>
</evidence>
<sequence>MEPNPPRQTAVGHRRRRPGFTLVELLVVIAIIGVLIALLLPAVQAAREAARRNSCQNKLRQLGIATQNYESARGTLPPAPAGGLDGSTYYIHILPYIEASVLADLYDPNVQPRKQLRNVFSNPDPSMLCPSDEPVQVLFAQGFDAANAGVGDTAYDYKGNYGINWGTGYFDQSRAVWDFTSLSNQPGRPGPFEPAKTIKLQRLTDGVSNTLLLIEIIAAPTGGPDEGVAGIDRRGRLWIPGSATHQISTLLSPNSTPCQQAGGGRGGGSVTVDPKTGCGKDRGFCIDRPDLGLHCDRGNAADAYTLGGRSNHTGGINVVRCDASVHFVSQAIDLPVWRALASRAGEEIPSEQ</sequence>
<keyword evidence="1" id="KW-0812">Transmembrane</keyword>
<reference evidence="3 4" key="1">
    <citation type="submission" date="2019-02" db="EMBL/GenBank/DDBJ databases">
        <title>Deep-cultivation of Planctomycetes and their phenomic and genomic characterization uncovers novel biology.</title>
        <authorList>
            <person name="Wiegand S."/>
            <person name="Jogler M."/>
            <person name="Boedeker C."/>
            <person name="Pinto D."/>
            <person name="Vollmers J."/>
            <person name="Rivas-Marin E."/>
            <person name="Kohn T."/>
            <person name="Peeters S.H."/>
            <person name="Heuer A."/>
            <person name="Rast P."/>
            <person name="Oberbeckmann S."/>
            <person name="Bunk B."/>
            <person name="Jeske O."/>
            <person name="Meyerdierks A."/>
            <person name="Storesund J.E."/>
            <person name="Kallscheuer N."/>
            <person name="Luecker S."/>
            <person name="Lage O.M."/>
            <person name="Pohl T."/>
            <person name="Merkel B.J."/>
            <person name="Hornburger P."/>
            <person name="Mueller R.-W."/>
            <person name="Bruemmer F."/>
            <person name="Labrenz M."/>
            <person name="Spormann A.M."/>
            <person name="Op Den Camp H."/>
            <person name="Overmann J."/>
            <person name="Amann R."/>
            <person name="Jetten M.S.M."/>
            <person name="Mascher T."/>
            <person name="Medema M.H."/>
            <person name="Devos D.P."/>
            <person name="Kaster A.-K."/>
            <person name="Ovreas L."/>
            <person name="Rohde M."/>
            <person name="Galperin M.Y."/>
            <person name="Jogler C."/>
        </authorList>
    </citation>
    <scope>NUCLEOTIDE SEQUENCE [LARGE SCALE GENOMIC DNA]</scope>
    <source>
        <strain evidence="3 4">Pla123a</strain>
    </source>
</reference>
<dbReference type="OrthoDB" id="270727at2"/>
<dbReference type="InterPro" id="IPR012902">
    <property type="entry name" value="N_methyl_site"/>
</dbReference>
<dbReference type="Proteomes" id="UP000318478">
    <property type="component" value="Unassembled WGS sequence"/>
</dbReference>
<keyword evidence="1" id="KW-1133">Transmembrane helix</keyword>
<gene>
    <name evidence="3" type="ORF">Pla123a_19530</name>
</gene>
<name>A0A5C5YQV2_9BACT</name>
<organism evidence="3 4">
    <name type="scientific">Posidoniimonas polymericola</name>
    <dbReference type="NCBI Taxonomy" id="2528002"/>
    <lineage>
        <taxon>Bacteria</taxon>
        <taxon>Pseudomonadati</taxon>
        <taxon>Planctomycetota</taxon>
        <taxon>Planctomycetia</taxon>
        <taxon>Pirellulales</taxon>
        <taxon>Lacipirellulaceae</taxon>
        <taxon>Posidoniimonas</taxon>
    </lineage>
</organism>
<dbReference type="InterPro" id="IPR011453">
    <property type="entry name" value="DUF1559"/>
</dbReference>